<protein>
    <submittedName>
        <fullName evidence="1">10478_t:CDS:1</fullName>
    </submittedName>
</protein>
<evidence type="ECO:0000313" key="1">
    <source>
        <dbReference type="EMBL" id="CAG8806642.1"/>
    </source>
</evidence>
<sequence>VAATLCSSQNSQIRKEGDYLNKLRLNSEEFNIIKLLAPFEEITRKASGAKYPMINLIYPYMYLLKRRFAPTGGNTIDSYMDLIYGPISSEDTDETNDIDSNTDSSAEDSASTSGTYQRSKKTYSKIRKNNNKAKHNSCKRKREYRRGRGRGRGRKQEPRREYDHNYSYDSQQESEYNQDFTGLVEKFQAAIYLSLDELWNVPDEIALLATILDPRLKGLRFVNQNERINIQEKLRVKYEELSYNLR</sequence>
<organism evidence="1 2">
    <name type="scientific">Racocetra persica</name>
    <dbReference type="NCBI Taxonomy" id="160502"/>
    <lineage>
        <taxon>Eukaryota</taxon>
        <taxon>Fungi</taxon>
        <taxon>Fungi incertae sedis</taxon>
        <taxon>Mucoromycota</taxon>
        <taxon>Glomeromycotina</taxon>
        <taxon>Glomeromycetes</taxon>
        <taxon>Diversisporales</taxon>
        <taxon>Gigasporaceae</taxon>
        <taxon>Racocetra</taxon>
    </lineage>
</organism>
<feature type="non-terminal residue" evidence="1">
    <location>
        <position position="246"/>
    </location>
</feature>
<dbReference type="Proteomes" id="UP000789920">
    <property type="component" value="Unassembled WGS sequence"/>
</dbReference>
<evidence type="ECO:0000313" key="2">
    <source>
        <dbReference type="Proteomes" id="UP000789920"/>
    </source>
</evidence>
<proteinExistence type="predicted"/>
<dbReference type="EMBL" id="CAJVQC010066710">
    <property type="protein sequence ID" value="CAG8806642.1"/>
    <property type="molecule type" value="Genomic_DNA"/>
</dbReference>
<reference evidence="1" key="1">
    <citation type="submission" date="2021-06" db="EMBL/GenBank/DDBJ databases">
        <authorList>
            <person name="Kallberg Y."/>
            <person name="Tangrot J."/>
            <person name="Rosling A."/>
        </authorList>
    </citation>
    <scope>NUCLEOTIDE SEQUENCE</scope>
    <source>
        <strain evidence="1">MA461A</strain>
    </source>
</reference>
<comment type="caution">
    <text evidence="1">The sequence shown here is derived from an EMBL/GenBank/DDBJ whole genome shotgun (WGS) entry which is preliminary data.</text>
</comment>
<gene>
    <name evidence="1" type="ORF">RPERSI_LOCUS22205</name>
</gene>
<accession>A0ACA9RS97</accession>
<feature type="non-terminal residue" evidence="1">
    <location>
        <position position="1"/>
    </location>
</feature>
<name>A0ACA9RS97_9GLOM</name>
<keyword evidence="2" id="KW-1185">Reference proteome</keyword>